<comment type="caution">
    <text evidence="2">The sequence shown here is derived from an EMBL/GenBank/DDBJ whole genome shotgun (WGS) entry which is preliminary data.</text>
</comment>
<dbReference type="AlphaFoldDB" id="A0A843VNB2"/>
<keyword evidence="3" id="KW-1185">Reference proteome</keyword>
<protein>
    <submittedName>
        <fullName evidence="2">Uncharacterized protein</fullName>
    </submittedName>
</protein>
<evidence type="ECO:0000256" key="1">
    <source>
        <dbReference type="SAM" id="MobiDB-lite"/>
    </source>
</evidence>
<feature type="compositionally biased region" description="Low complexity" evidence="1">
    <location>
        <begin position="39"/>
        <end position="57"/>
    </location>
</feature>
<feature type="compositionally biased region" description="Low complexity" evidence="1">
    <location>
        <begin position="65"/>
        <end position="74"/>
    </location>
</feature>
<name>A0A843VNB2_COLES</name>
<organism evidence="2 3">
    <name type="scientific">Colocasia esculenta</name>
    <name type="common">Wild taro</name>
    <name type="synonym">Arum esculentum</name>
    <dbReference type="NCBI Taxonomy" id="4460"/>
    <lineage>
        <taxon>Eukaryota</taxon>
        <taxon>Viridiplantae</taxon>
        <taxon>Streptophyta</taxon>
        <taxon>Embryophyta</taxon>
        <taxon>Tracheophyta</taxon>
        <taxon>Spermatophyta</taxon>
        <taxon>Magnoliopsida</taxon>
        <taxon>Liliopsida</taxon>
        <taxon>Araceae</taxon>
        <taxon>Aroideae</taxon>
        <taxon>Colocasieae</taxon>
        <taxon>Colocasia</taxon>
    </lineage>
</organism>
<evidence type="ECO:0000313" key="2">
    <source>
        <dbReference type="EMBL" id="MQL94644.1"/>
    </source>
</evidence>
<evidence type="ECO:0000313" key="3">
    <source>
        <dbReference type="Proteomes" id="UP000652761"/>
    </source>
</evidence>
<feature type="region of interest" description="Disordered" evidence="1">
    <location>
        <begin position="1"/>
        <end position="80"/>
    </location>
</feature>
<accession>A0A843VNB2</accession>
<reference evidence="2" key="1">
    <citation type="submission" date="2017-07" db="EMBL/GenBank/DDBJ databases">
        <title>Taro Niue Genome Assembly and Annotation.</title>
        <authorList>
            <person name="Atibalentja N."/>
            <person name="Keating K."/>
            <person name="Fields C.J."/>
        </authorList>
    </citation>
    <scope>NUCLEOTIDE SEQUENCE</scope>
    <source>
        <strain evidence="2">Niue_2</strain>
        <tissue evidence="2">Leaf</tissue>
    </source>
</reference>
<gene>
    <name evidence="2" type="ORF">Taro_027300</name>
</gene>
<dbReference type="Proteomes" id="UP000652761">
    <property type="component" value="Unassembled WGS sequence"/>
</dbReference>
<dbReference type="EMBL" id="NMUH01001698">
    <property type="protein sequence ID" value="MQL94644.1"/>
    <property type="molecule type" value="Genomic_DNA"/>
</dbReference>
<sequence>MFVFLGASSLSQTPQPSPAVPPRLDITGKLRSVEVEPCSPASPSSSSAPLSSSTSASPSPPPPSALSSASPSTAGPDSQFAGIGLLSAVRRGPREVKIMTPVRILNPKELTMKNPMLIQRDVAQ</sequence>
<proteinExistence type="predicted"/>